<dbReference type="EMBL" id="JASSZA010000003">
    <property type="protein sequence ID" value="KAK2115344.1"/>
    <property type="molecule type" value="Genomic_DNA"/>
</dbReference>
<dbReference type="Proteomes" id="UP001266305">
    <property type="component" value="Unassembled WGS sequence"/>
</dbReference>
<gene>
    <name evidence="1" type="ORF">P7K49_005970</name>
</gene>
<accession>A0ABQ9W2Q0</accession>
<evidence type="ECO:0000313" key="1">
    <source>
        <dbReference type="EMBL" id="KAK2115344.1"/>
    </source>
</evidence>
<comment type="caution">
    <text evidence="1">The sequence shown here is derived from an EMBL/GenBank/DDBJ whole genome shotgun (WGS) entry which is preliminary data.</text>
</comment>
<protein>
    <submittedName>
        <fullName evidence="1">Uncharacterized protein</fullName>
    </submittedName>
</protein>
<evidence type="ECO:0000313" key="2">
    <source>
        <dbReference type="Proteomes" id="UP001266305"/>
    </source>
</evidence>
<proteinExistence type="predicted"/>
<name>A0ABQ9W2Q0_SAGOE</name>
<organism evidence="1 2">
    <name type="scientific">Saguinus oedipus</name>
    <name type="common">Cotton-top tamarin</name>
    <name type="synonym">Oedipomidas oedipus</name>
    <dbReference type="NCBI Taxonomy" id="9490"/>
    <lineage>
        <taxon>Eukaryota</taxon>
        <taxon>Metazoa</taxon>
        <taxon>Chordata</taxon>
        <taxon>Craniata</taxon>
        <taxon>Vertebrata</taxon>
        <taxon>Euteleostomi</taxon>
        <taxon>Mammalia</taxon>
        <taxon>Eutheria</taxon>
        <taxon>Euarchontoglires</taxon>
        <taxon>Primates</taxon>
        <taxon>Haplorrhini</taxon>
        <taxon>Platyrrhini</taxon>
        <taxon>Cebidae</taxon>
        <taxon>Callitrichinae</taxon>
        <taxon>Saguinus</taxon>
    </lineage>
</organism>
<reference evidence="1 2" key="1">
    <citation type="submission" date="2023-05" db="EMBL/GenBank/DDBJ databases">
        <title>B98-5 Cell Line De Novo Hybrid Assembly: An Optical Mapping Approach.</title>
        <authorList>
            <person name="Kananen K."/>
            <person name="Auerbach J.A."/>
            <person name="Kautto E."/>
            <person name="Blachly J.S."/>
        </authorList>
    </citation>
    <scope>NUCLEOTIDE SEQUENCE [LARGE SCALE GENOMIC DNA]</scope>
    <source>
        <strain evidence="1">B95-8</strain>
        <tissue evidence="1">Cell line</tissue>
    </source>
</reference>
<sequence length="54" mass="5538">MPIPLFLKAAPGQIQAESGFRGLVELIGPPPATPVPPLIRAEGAPPEDLVVGPD</sequence>
<keyword evidence="2" id="KW-1185">Reference proteome</keyword>